<dbReference type="Gene3D" id="1.10.8.50">
    <property type="match status" value="1"/>
</dbReference>
<organism evidence="5 6">
    <name type="scientific">Coniosporium apollinis</name>
    <dbReference type="NCBI Taxonomy" id="61459"/>
    <lineage>
        <taxon>Eukaryota</taxon>
        <taxon>Fungi</taxon>
        <taxon>Dikarya</taxon>
        <taxon>Ascomycota</taxon>
        <taxon>Pezizomycotina</taxon>
        <taxon>Dothideomycetes</taxon>
        <taxon>Dothideomycetes incertae sedis</taxon>
        <taxon>Coniosporium</taxon>
    </lineage>
</organism>
<comment type="caution">
    <text evidence="5">The sequence shown here is derived from an EMBL/GenBank/DDBJ whole genome shotgun (WGS) entry which is preliminary data.</text>
</comment>
<dbReference type="HAMAP" id="MF_01315">
    <property type="entry name" value="Ribosomal_uS13"/>
    <property type="match status" value="1"/>
</dbReference>
<dbReference type="PROSITE" id="PS00646">
    <property type="entry name" value="RIBOSOMAL_S13_1"/>
    <property type="match status" value="1"/>
</dbReference>
<dbReference type="SUPFAM" id="SSF46946">
    <property type="entry name" value="S13-like H2TH domain"/>
    <property type="match status" value="1"/>
</dbReference>
<evidence type="ECO:0000313" key="5">
    <source>
        <dbReference type="EMBL" id="KAJ9668778.1"/>
    </source>
</evidence>
<keyword evidence="2 4" id="KW-0689">Ribosomal protein</keyword>
<name>A0ABQ9P3X4_9PEZI</name>
<evidence type="ECO:0000256" key="4">
    <source>
        <dbReference type="RuleBase" id="RU003830"/>
    </source>
</evidence>
<evidence type="ECO:0008006" key="7">
    <source>
        <dbReference type="Google" id="ProtNLM"/>
    </source>
</evidence>
<keyword evidence="6" id="KW-1185">Reference proteome</keyword>
<evidence type="ECO:0000256" key="1">
    <source>
        <dbReference type="ARBA" id="ARBA00008080"/>
    </source>
</evidence>
<proteinExistence type="inferred from homology"/>
<reference evidence="5" key="1">
    <citation type="submission" date="2022-10" db="EMBL/GenBank/DDBJ databases">
        <title>Culturing micro-colonial fungi from biological soil crusts in the Mojave desert and describing Neophaeococcomyces mojavensis, and introducing the new genera and species Taxawa tesnikishii.</title>
        <authorList>
            <person name="Kurbessoian T."/>
            <person name="Stajich J.E."/>
        </authorList>
    </citation>
    <scope>NUCLEOTIDE SEQUENCE</scope>
    <source>
        <strain evidence="5">TK_1</strain>
    </source>
</reference>
<dbReference type="InterPro" id="IPR001892">
    <property type="entry name" value="Ribosomal_uS13"/>
</dbReference>
<comment type="similarity">
    <text evidence="1 4">Belongs to the universal ribosomal protein uS13 family.</text>
</comment>
<dbReference type="PROSITE" id="PS50159">
    <property type="entry name" value="RIBOSOMAL_S13_2"/>
    <property type="match status" value="1"/>
</dbReference>
<dbReference type="InterPro" id="IPR010979">
    <property type="entry name" value="Ribosomal_uS13-like_H2TH"/>
</dbReference>
<gene>
    <name evidence="5" type="ORF">H2201_001023</name>
</gene>
<evidence type="ECO:0000256" key="2">
    <source>
        <dbReference type="ARBA" id="ARBA00022980"/>
    </source>
</evidence>
<dbReference type="EMBL" id="JAPDRL010000005">
    <property type="protein sequence ID" value="KAJ9668778.1"/>
    <property type="molecule type" value="Genomic_DNA"/>
</dbReference>
<dbReference type="PIRSF" id="PIRSF002134">
    <property type="entry name" value="Ribosomal_S13"/>
    <property type="match status" value="1"/>
</dbReference>
<dbReference type="Proteomes" id="UP001172684">
    <property type="component" value="Unassembled WGS sequence"/>
</dbReference>
<dbReference type="PANTHER" id="PTHR10871:SF1">
    <property type="entry name" value="SMALL RIBOSOMAL SUBUNIT PROTEIN US13M"/>
    <property type="match status" value="1"/>
</dbReference>
<keyword evidence="3 4" id="KW-0687">Ribonucleoprotein</keyword>
<evidence type="ECO:0000313" key="6">
    <source>
        <dbReference type="Proteomes" id="UP001172684"/>
    </source>
</evidence>
<protein>
    <recommendedName>
        <fullName evidence="7">30S ribosomal protein S13</fullName>
    </recommendedName>
</protein>
<dbReference type="Gene3D" id="4.10.910.10">
    <property type="entry name" value="30s ribosomal protein s13, domain 2"/>
    <property type="match status" value="1"/>
</dbReference>
<dbReference type="InterPro" id="IPR018269">
    <property type="entry name" value="Ribosomal_uS13_CS"/>
</dbReference>
<sequence length="119" mass="13884">MVLLLGVNFSEQRLVKRALETFYGIGPSVSTRIMARFSIHPTAKIRDLENKHITDLTAELTGMRIENDLRRQLRENITRLRDMGSYRGRRHAMGLPVRGQRTRTQIQTARKLNRIERRG</sequence>
<dbReference type="Pfam" id="PF00416">
    <property type="entry name" value="Ribosomal_S13"/>
    <property type="match status" value="1"/>
</dbReference>
<evidence type="ECO:0000256" key="3">
    <source>
        <dbReference type="ARBA" id="ARBA00023274"/>
    </source>
</evidence>
<dbReference type="InterPro" id="IPR027437">
    <property type="entry name" value="Rbsml_uS13_C"/>
</dbReference>
<accession>A0ABQ9P3X4</accession>
<dbReference type="PANTHER" id="PTHR10871">
    <property type="entry name" value="30S RIBOSOMAL PROTEIN S13/40S RIBOSOMAL PROTEIN S18"/>
    <property type="match status" value="1"/>
</dbReference>